<proteinExistence type="predicted"/>
<dbReference type="SUPFAM" id="SSF52499">
    <property type="entry name" value="Isochorismatase-like hydrolases"/>
    <property type="match status" value="1"/>
</dbReference>
<gene>
    <name evidence="4" type="ORF">G4Y79_03470</name>
</gene>
<dbReference type="InterPro" id="IPR050272">
    <property type="entry name" value="Isochorismatase-like_hydrls"/>
</dbReference>
<dbReference type="RefSeq" id="WP_195171520.1">
    <property type="nucleotide sequence ID" value="NZ_CP062983.1"/>
</dbReference>
<dbReference type="PANTHER" id="PTHR43540">
    <property type="entry name" value="PEROXYUREIDOACRYLATE/UREIDOACRYLATE AMIDOHYDROLASE-RELATED"/>
    <property type="match status" value="1"/>
</dbReference>
<organism evidence="4 5">
    <name type="scientific">Phototrophicus methaneseepsis</name>
    <dbReference type="NCBI Taxonomy" id="2710758"/>
    <lineage>
        <taxon>Bacteria</taxon>
        <taxon>Bacillati</taxon>
        <taxon>Chloroflexota</taxon>
        <taxon>Candidatus Thermofontia</taxon>
        <taxon>Phototrophicales</taxon>
        <taxon>Phototrophicaceae</taxon>
        <taxon>Phototrophicus</taxon>
    </lineage>
</organism>
<dbReference type="CDD" id="cd01014">
    <property type="entry name" value="nicotinamidase_related"/>
    <property type="match status" value="1"/>
</dbReference>
<reference evidence="4 5" key="1">
    <citation type="submission" date="2020-02" db="EMBL/GenBank/DDBJ databases">
        <authorList>
            <person name="Zheng R.K."/>
            <person name="Sun C.M."/>
        </authorList>
    </citation>
    <scope>NUCLEOTIDE SEQUENCE [LARGE SCALE GENOMIC DNA]</scope>
    <source>
        <strain evidence="5">rifampicinis</strain>
    </source>
</reference>
<dbReference type="Proteomes" id="UP000594468">
    <property type="component" value="Chromosome"/>
</dbReference>
<dbReference type="Pfam" id="PF00857">
    <property type="entry name" value="Isochorismatase"/>
    <property type="match status" value="1"/>
</dbReference>
<keyword evidence="5" id="KW-1185">Reference proteome</keyword>
<evidence type="ECO:0000313" key="5">
    <source>
        <dbReference type="Proteomes" id="UP000594468"/>
    </source>
</evidence>
<protein>
    <submittedName>
        <fullName evidence="4">Cysteine hydrolase</fullName>
    </submittedName>
</protein>
<name>A0A7S8EAX4_9CHLR</name>
<dbReference type="AlphaFoldDB" id="A0A7S8EAX4"/>
<dbReference type="InterPro" id="IPR000868">
    <property type="entry name" value="Isochorismatase-like_dom"/>
</dbReference>
<dbReference type="KEGG" id="pmet:G4Y79_03470"/>
<dbReference type="GO" id="GO:0016787">
    <property type="term" value="F:hydrolase activity"/>
    <property type="evidence" value="ECO:0007669"/>
    <property type="project" value="UniProtKB-KW"/>
</dbReference>
<dbReference type="InterPro" id="IPR036380">
    <property type="entry name" value="Isochorismatase-like_sf"/>
</dbReference>
<keyword evidence="1 4" id="KW-0378">Hydrolase</keyword>
<dbReference type="Gene3D" id="3.40.50.850">
    <property type="entry name" value="Isochorismatase-like"/>
    <property type="match status" value="1"/>
</dbReference>
<feature type="region of interest" description="Disordered" evidence="2">
    <location>
        <begin position="56"/>
        <end position="75"/>
    </location>
</feature>
<feature type="domain" description="Isochorismatase-like" evidence="3">
    <location>
        <begin position="8"/>
        <end position="180"/>
    </location>
</feature>
<sequence length="188" mass="20436">MTQIHNNAALIIIDVQTGLDEYAYYGGNRNNLDAEAHMASLLQAWRETDRPVFHVKHNSTEPKSPLRSGQPGNAIKPEVAPQGNEPIIEKNVNSAFIGTDLEQRLRDAGISQLVIVGLTTNHCVSSTTRMAGNYGFETVLVGDATAAFDRDGFDGAHFSAQMIHDTTLATLNGEFATVLNTKDVLENL</sequence>
<evidence type="ECO:0000313" key="4">
    <source>
        <dbReference type="EMBL" id="QPC83453.1"/>
    </source>
</evidence>
<accession>A0A7S8EAX4</accession>
<evidence type="ECO:0000256" key="1">
    <source>
        <dbReference type="ARBA" id="ARBA00022801"/>
    </source>
</evidence>
<dbReference type="EMBL" id="CP062983">
    <property type="protein sequence ID" value="QPC83453.1"/>
    <property type="molecule type" value="Genomic_DNA"/>
</dbReference>
<dbReference type="PANTHER" id="PTHR43540:SF1">
    <property type="entry name" value="ISOCHORISMATASE HYDROLASE"/>
    <property type="match status" value="1"/>
</dbReference>
<evidence type="ECO:0000256" key="2">
    <source>
        <dbReference type="SAM" id="MobiDB-lite"/>
    </source>
</evidence>
<evidence type="ECO:0000259" key="3">
    <source>
        <dbReference type="Pfam" id="PF00857"/>
    </source>
</evidence>